<dbReference type="GeneID" id="24424407"/>
<proteinExistence type="predicted"/>
<name>I7I8W1_BABMR</name>
<reference evidence="1 2" key="3">
    <citation type="journal article" date="2016" name="Sci. Rep.">
        <title>Genome-wide diversity and gene expression profiling of Babesia microti isolates identify polymorphic genes that mediate host-pathogen interactions.</title>
        <authorList>
            <person name="Silva J.C."/>
            <person name="Cornillot E."/>
            <person name="McCracken C."/>
            <person name="Usmani-Brown S."/>
            <person name="Dwivedi A."/>
            <person name="Ifeonu O.O."/>
            <person name="Crabtree J."/>
            <person name="Gotia H.T."/>
            <person name="Virji A.Z."/>
            <person name="Reynes C."/>
            <person name="Colinge J."/>
            <person name="Kumar V."/>
            <person name="Lawres L."/>
            <person name="Pazzi J.E."/>
            <person name="Pablo J.V."/>
            <person name="Hung C."/>
            <person name="Brancato J."/>
            <person name="Kumari P."/>
            <person name="Orvis J."/>
            <person name="Tretina K."/>
            <person name="Chibucos M."/>
            <person name="Ott S."/>
            <person name="Sadzewicz L."/>
            <person name="Sengamalay N."/>
            <person name="Shetty A.C."/>
            <person name="Su Q."/>
            <person name="Tallon L."/>
            <person name="Fraser C.M."/>
            <person name="Frutos R."/>
            <person name="Molina D.M."/>
            <person name="Krause P.J."/>
            <person name="Ben Mamoun C."/>
        </authorList>
    </citation>
    <scope>NUCLEOTIDE SEQUENCE [LARGE SCALE GENOMIC DNA]</scope>
    <source>
        <strain evidence="1 2">RI</strain>
    </source>
</reference>
<sequence>MCNNIEPGDLLINRKRLLQLANEIISSRKQKCDISDLKTLVNDSISELEFCFDRALLERVLNQARIVLRQGPNDSVALLVEKFIQSFMNKTTENNEKLFMKEIKHLLDFKWPICDSNMETCSFPKQLDDLALQLINNNNKLAEYGK</sequence>
<dbReference type="VEuPathDB" id="PiroplasmaDB:BMR1_02g03125"/>
<dbReference type="Proteomes" id="UP000002899">
    <property type="component" value="Chromosome II"/>
</dbReference>
<evidence type="ECO:0000313" key="1">
    <source>
        <dbReference type="EMBL" id="CCF73778.1"/>
    </source>
</evidence>
<dbReference type="EMBL" id="FO082872">
    <property type="protein sequence ID" value="CCF73778.1"/>
    <property type="molecule type" value="Genomic_DNA"/>
</dbReference>
<reference evidence="1 2" key="1">
    <citation type="journal article" date="2012" name="Nucleic Acids Res.">
        <title>Sequencing of the smallest Apicomplexan genome from the human pathogen Babesia microti.</title>
        <authorList>
            <person name="Cornillot E."/>
            <person name="Hadj-Kaddour K."/>
            <person name="Dassouli A."/>
            <person name="Noel B."/>
            <person name="Ranwez V."/>
            <person name="Vacherie B."/>
            <person name="Augagneur Y."/>
            <person name="Bres V."/>
            <person name="Duclos A."/>
            <person name="Randazzo S."/>
            <person name="Carcy B."/>
            <person name="Debierre-Grockiego F."/>
            <person name="Delbecq S."/>
            <person name="Moubri-Menage K."/>
            <person name="Shams-Eldin H."/>
            <person name="Usmani-Brown S."/>
            <person name="Bringaud F."/>
            <person name="Wincker P."/>
            <person name="Vivares C.P."/>
            <person name="Schwarz R.T."/>
            <person name="Schetters T.P."/>
            <person name="Krause P.J."/>
            <person name="Gorenflot A."/>
            <person name="Berry V."/>
            <person name="Barbe V."/>
            <person name="Ben Mamoun C."/>
        </authorList>
    </citation>
    <scope>NUCLEOTIDE SEQUENCE [LARGE SCALE GENOMIC DNA]</scope>
    <source>
        <strain evidence="1 2">RI</strain>
    </source>
</reference>
<dbReference type="AlphaFoldDB" id="I7I8W1"/>
<gene>
    <name evidence="1" type="ORF">BMR1_02g03125</name>
</gene>
<keyword evidence="2" id="KW-1185">Reference proteome</keyword>
<evidence type="ECO:0000313" key="2">
    <source>
        <dbReference type="Proteomes" id="UP000002899"/>
    </source>
</evidence>
<accession>I7I8W1</accession>
<organism evidence="1 2">
    <name type="scientific">Babesia microti (strain RI)</name>
    <dbReference type="NCBI Taxonomy" id="1133968"/>
    <lineage>
        <taxon>Eukaryota</taxon>
        <taxon>Sar</taxon>
        <taxon>Alveolata</taxon>
        <taxon>Apicomplexa</taxon>
        <taxon>Aconoidasida</taxon>
        <taxon>Piroplasmida</taxon>
        <taxon>Babesiidae</taxon>
        <taxon>Babesia</taxon>
    </lineage>
</organism>
<dbReference type="RefSeq" id="XP_012648387.1">
    <property type="nucleotide sequence ID" value="XM_012792933.1"/>
</dbReference>
<protein>
    <submittedName>
        <fullName evidence="1">Uncharacterized protein</fullName>
    </submittedName>
</protein>
<reference evidence="1 2" key="2">
    <citation type="journal article" date="2013" name="PLoS ONE">
        <title>Whole genome mapping and re-organization of the nuclear and mitochondrial genomes of Babesia microti isolates.</title>
        <authorList>
            <person name="Cornillot E."/>
            <person name="Dassouli A."/>
            <person name="Garg A."/>
            <person name="Pachikara N."/>
            <person name="Randazzo S."/>
            <person name="Depoix D."/>
            <person name="Carcy B."/>
            <person name="Delbecq S."/>
            <person name="Frutos R."/>
            <person name="Silva J.C."/>
            <person name="Sutton R."/>
            <person name="Krause P.J."/>
            <person name="Mamoun C.B."/>
        </authorList>
    </citation>
    <scope>NUCLEOTIDE SEQUENCE [LARGE SCALE GENOMIC DNA]</scope>
    <source>
        <strain evidence="1 2">RI</strain>
    </source>
</reference>
<dbReference type="KEGG" id="bmic:BMR1_02g03125"/>